<reference evidence="6 7" key="1">
    <citation type="journal article" date="2016" name="Sci. Rep.">
        <title>The genome sequence of the outbreeding globe artichoke constructed de novo incorporating a phase-aware low-pass sequencing strategy of F1 progeny.</title>
        <authorList>
            <person name="Scaglione D."/>
            <person name="Reyes-Chin-Wo S."/>
            <person name="Acquadro A."/>
            <person name="Froenicke L."/>
            <person name="Portis E."/>
            <person name="Beitel C."/>
            <person name="Tirone M."/>
            <person name="Mauro R."/>
            <person name="Lo Monaco A."/>
            <person name="Mauromicale G."/>
            <person name="Faccioli P."/>
            <person name="Cattivelli L."/>
            <person name="Rieseberg L."/>
            <person name="Michelmore R."/>
            <person name="Lanteri S."/>
        </authorList>
    </citation>
    <scope>NUCLEOTIDE SEQUENCE [LARGE SCALE GENOMIC DNA]</scope>
    <source>
        <strain evidence="6">2C</strain>
    </source>
</reference>
<evidence type="ECO:0000256" key="5">
    <source>
        <dbReference type="SAM" id="MobiDB-lite"/>
    </source>
</evidence>
<dbReference type="Pfam" id="PF03999">
    <property type="entry name" value="MAP65_ASE1"/>
    <property type="match status" value="2"/>
</dbReference>
<accession>A0A103XI31</accession>
<feature type="region of interest" description="Disordered" evidence="5">
    <location>
        <begin position="438"/>
        <end position="459"/>
    </location>
</feature>
<keyword evidence="4" id="KW-0963">Cytoplasm</keyword>
<gene>
    <name evidence="6" type="ORF">Ccrd_006792</name>
</gene>
<dbReference type="EMBL" id="LEKV01005070">
    <property type="protein sequence ID" value="KVH91191.1"/>
    <property type="molecule type" value="Genomic_DNA"/>
</dbReference>
<dbReference type="AlphaFoldDB" id="A0A103XI31"/>
<evidence type="ECO:0000256" key="1">
    <source>
        <dbReference type="ARBA" id="ARBA00004245"/>
    </source>
</evidence>
<feature type="non-terminal residue" evidence="6">
    <location>
        <position position="1"/>
    </location>
</feature>
<keyword evidence="4" id="KW-0206">Cytoskeleton</keyword>
<dbReference type="Gene3D" id="1.20.58.1520">
    <property type="match status" value="1"/>
</dbReference>
<dbReference type="PANTHER" id="PTHR19321">
    <property type="entry name" value="PROTEIN REGULATOR OF CYTOKINESIS 1 PRC1-RELATED"/>
    <property type="match status" value="1"/>
</dbReference>
<proteinExistence type="inferred from homology"/>
<dbReference type="GO" id="GO:0000226">
    <property type="term" value="P:microtubule cytoskeleton organization"/>
    <property type="evidence" value="ECO:0007669"/>
    <property type="project" value="InterPro"/>
</dbReference>
<comment type="caution">
    <text evidence="6">The sequence shown here is derived from an EMBL/GenBank/DDBJ whole genome shotgun (WGS) entry which is preliminary data.</text>
</comment>
<dbReference type="Proteomes" id="UP000243975">
    <property type="component" value="Unassembled WGS sequence"/>
</dbReference>
<dbReference type="OMA" id="WLAACTH"/>
<dbReference type="GO" id="GO:0005874">
    <property type="term" value="C:microtubule"/>
    <property type="evidence" value="ECO:0007669"/>
    <property type="project" value="UniProtKB-KW"/>
</dbReference>
<dbReference type="InterPro" id="IPR007145">
    <property type="entry name" value="MAP65_Ase1_PRC1"/>
</dbReference>
<evidence type="ECO:0000313" key="6">
    <source>
        <dbReference type="EMBL" id="KVH91191.1"/>
    </source>
</evidence>
<dbReference type="PANTHER" id="PTHR19321:SF55">
    <property type="entry name" value="MICROTUBULE-ASSOCIATED PROTEIN, MAP65_ASE1_PRC1"/>
    <property type="match status" value="1"/>
</dbReference>
<dbReference type="GO" id="GO:0005819">
    <property type="term" value="C:spindle"/>
    <property type="evidence" value="ECO:0007669"/>
    <property type="project" value="TreeGrafter"/>
</dbReference>
<evidence type="ECO:0000313" key="7">
    <source>
        <dbReference type="Proteomes" id="UP000243975"/>
    </source>
</evidence>
<dbReference type="GO" id="GO:0005737">
    <property type="term" value="C:cytoplasm"/>
    <property type="evidence" value="ECO:0007669"/>
    <property type="project" value="TreeGrafter"/>
</dbReference>
<name>A0A103XI31_CYNCS</name>
<dbReference type="GO" id="GO:0008017">
    <property type="term" value="F:microtubule binding"/>
    <property type="evidence" value="ECO:0007669"/>
    <property type="project" value="InterPro"/>
</dbReference>
<dbReference type="Gramene" id="KVH91191">
    <property type="protein sequence ID" value="KVH91191"/>
    <property type="gene ID" value="Ccrd_006792"/>
</dbReference>
<comment type="subcellular location">
    <subcellularLocation>
        <location evidence="1">Cytoplasm</location>
        <location evidence="1">Cytoskeleton</location>
    </subcellularLocation>
</comment>
<evidence type="ECO:0000256" key="4">
    <source>
        <dbReference type="ARBA" id="ARBA00023212"/>
    </source>
</evidence>
<sequence length="612" mass="68830">MLLELEQECLEAYRRKVDQASRFQAQLVQTIADSEAELAHICASLGEQSLSMKKKELASILQQLETMQKKKSERKLQFTEILDQIHNMLKELSMEDKSCMPVIDESDLSLRRLEEFKTTLHALEKEKSDRLKQVLGYLKTLHTLCVVLGMDFRNTISGIHPTLDNSGSKKSISTDTIERLSNAVCRLNEVKIQRLQRVSALGSLKILFPLFSTTSLSFIFCNCFQLQDLATTMVELWNLMDISNEEQQPFQHVTSYIAASENERADLEQLCRQAHIPVVMHGAIDFSAETLESVFSRLIYRMASLSLTGDIDPLYLLEQVEFQISKAKEEASSRKDILEKIDKWLAACTHLLLKRAERARILVDKIPAMVETLREKALAWEQNSGVAFSYDGVLLPSMLDDYDHLKHEKDQERQRMRDQKKLQGQLIAEQEVRFGSKPSPFKSGKRVVKAPSGGSNDRRNSVAGAMLKTPKHNQTALSSNVSNLHNRYHNSIHAKIPAASARKPLSPVSSSLSSNANVTSVNTHDRNPTLQKTLLINKATMAAATPKTFISSVDHEDHLRTPKTMIPSMPSTPATTSMKMAMTPSTPFVPRGADGVDYSFEEIRAGWFPAKS</sequence>
<keyword evidence="3" id="KW-0493">Microtubule</keyword>
<keyword evidence="7" id="KW-1185">Reference proteome</keyword>
<protein>
    <submittedName>
        <fullName evidence="6">Microtubule-associated protein, MAP65/Ase1/PRC1</fullName>
    </submittedName>
</protein>
<evidence type="ECO:0000256" key="3">
    <source>
        <dbReference type="ARBA" id="ARBA00022701"/>
    </source>
</evidence>
<dbReference type="STRING" id="59895.A0A103XI31"/>
<organism evidence="6 7">
    <name type="scientific">Cynara cardunculus var. scolymus</name>
    <name type="common">Globe artichoke</name>
    <name type="synonym">Cynara scolymus</name>
    <dbReference type="NCBI Taxonomy" id="59895"/>
    <lineage>
        <taxon>Eukaryota</taxon>
        <taxon>Viridiplantae</taxon>
        <taxon>Streptophyta</taxon>
        <taxon>Embryophyta</taxon>
        <taxon>Tracheophyta</taxon>
        <taxon>Spermatophyta</taxon>
        <taxon>Magnoliopsida</taxon>
        <taxon>eudicotyledons</taxon>
        <taxon>Gunneridae</taxon>
        <taxon>Pentapetalae</taxon>
        <taxon>asterids</taxon>
        <taxon>campanulids</taxon>
        <taxon>Asterales</taxon>
        <taxon>Asteraceae</taxon>
        <taxon>Carduoideae</taxon>
        <taxon>Cardueae</taxon>
        <taxon>Carduinae</taxon>
        <taxon>Cynara</taxon>
    </lineage>
</organism>
<evidence type="ECO:0000256" key="2">
    <source>
        <dbReference type="ARBA" id="ARBA00006187"/>
    </source>
</evidence>
<comment type="similarity">
    <text evidence="2">Belongs to the MAP65/ASE1 family.</text>
</comment>